<dbReference type="RefSeq" id="WP_150624959.1">
    <property type="nucleotide sequence ID" value="NZ_CABPSQ010000002.1"/>
</dbReference>
<feature type="signal peptide" evidence="1">
    <location>
        <begin position="1"/>
        <end position="32"/>
    </location>
</feature>
<keyword evidence="1" id="KW-0732">Signal</keyword>
<keyword evidence="3" id="KW-0946">Virion</keyword>
<name>A0A5E4ZX64_9BURK</name>
<dbReference type="InterPro" id="IPR007893">
    <property type="entry name" value="Spore_coat_U/FanG"/>
</dbReference>
<dbReference type="PROSITE" id="PS51257">
    <property type="entry name" value="PROKAR_LIPOPROTEIN"/>
    <property type="match status" value="1"/>
</dbReference>
<dbReference type="EMBL" id="CABPSQ010000002">
    <property type="protein sequence ID" value="VVE65122.1"/>
    <property type="molecule type" value="Genomic_DNA"/>
</dbReference>
<dbReference type="SMART" id="SM00972">
    <property type="entry name" value="SCPU"/>
    <property type="match status" value="2"/>
</dbReference>
<evidence type="ECO:0000313" key="4">
    <source>
        <dbReference type="Proteomes" id="UP000414136"/>
    </source>
</evidence>
<feature type="domain" description="Spore coat protein U/FanG" evidence="2">
    <location>
        <begin position="201"/>
        <end position="328"/>
    </location>
</feature>
<evidence type="ECO:0000256" key="1">
    <source>
        <dbReference type="SAM" id="SignalP"/>
    </source>
</evidence>
<accession>A0A5E4ZX64</accession>
<dbReference type="InterPro" id="IPR053167">
    <property type="entry name" value="Spore_coat_component"/>
</dbReference>
<dbReference type="Proteomes" id="UP000414136">
    <property type="component" value="Unassembled WGS sequence"/>
</dbReference>
<dbReference type="PANTHER" id="PTHR37089">
    <property type="entry name" value="PROTEIN U-RELATED"/>
    <property type="match status" value="1"/>
</dbReference>
<feature type="domain" description="Spore coat protein U/FanG" evidence="2">
    <location>
        <begin position="27"/>
        <end position="161"/>
    </location>
</feature>
<reference evidence="3 4" key="1">
    <citation type="submission" date="2019-08" db="EMBL/GenBank/DDBJ databases">
        <authorList>
            <person name="Peeters C."/>
        </authorList>
    </citation>
    <scope>NUCLEOTIDE SEQUENCE [LARGE SCALE GENOMIC DNA]</scope>
    <source>
        <strain evidence="3 4">LMG 31118</strain>
    </source>
</reference>
<dbReference type="OrthoDB" id="8751277at2"/>
<dbReference type="Pfam" id="PF05229">
    <property type="entry name" value="SCPU"/>
    <property type="match status" value="2"/>
</dbReference>
<keyword evidence="3" id="KW-0167">Capsid protein</keyword>
<keyword evidence="4" id="KW-1185">Reference proteome</keyword>
<gene>
    <name evidence="3" type="ORF">PCA31118_01908</name>
</gene>
<evidence type="ECO:0000313" key="3">
    <source>
        <dbReference type="EMBL" id="VVE65122.1"/>
    </source>
</evidence>
<sequence>MSADKMKMCFRTWFMMLILIGASLGLATPAVAQSCYVNGAFGMNFGTVGTSGRAATSQLTYTCAPDYSGANQTYYYQNCIYIGPGDWSAGQPTRRMSNYNGAFLNYDLFADPARTQIIGAPGTTPVYRVYTAVPPGSPVTANASIYGWVYPGQSVPAVQAYQEQSHQGLIRYRYATNGFPNSEDCTVGGIGGGSVGFGSSGVLATYENSCTIVVTDLDFGPVPPPQTSVYATSSIRVQCAPGTTWKLGLDNGQHYDGIMRRMAGAGGYVKYQLYIDESRTNIWGNDAISMVVGTTDVTGSSQTVTVYGAVPPQPDASGGFYADTIIATLYY</sequence>
<proteinExistence type="predicted"/>
<dbReference type="AlphaFoldDB" id="A0A5E4ZX64"/>
<protein>
    <submittedName>
        <fullName evidence="3">Spore coat protein U</fullName>
    </submittedName>
</protein>
<evidence type="ECO:0000259" key="2">
    <source>
        <dbReference type="Pfam" id="PF05229"/>
    </source>
</evidence>
<organism evidence="3 4">
    <name type="scientific">Pandoraea captiosa</name>
    <dbReference type="NCBI Taxonomy" id="2508302"/>
    <lineage>
        <taxon>Bacteria</taxon>
        <taxon>Pseudomonadati</taxon>
        <taxon>Pseudomonadota</taxon>
        <taxon>Betaproteobacteria</taxon>
        <taxon>Burkholderiales</taxon>
        <taxon>Burkholderiaceae</taxon>
        <taxon>Pandoraea</taxon>
    </lineage>
</organism>
<feature type="chain" id="PRO_5022817462" evidence="1">
    <location>
        <begin position="33"/>
        <end position="331"/>
    </location>
</feature>